<dbReference type="EMBL" id="GIFC01011734">
    <property type="protein sequence ID" value="MXU93817.1"/>
    <property type="molecule type" value="Transcribed_RNA"/>
</dbReference>
<protein>
    <submittedName>
        <fullName evidence="1">Putative secreted protein</fullName>
    </submittedName>
</protein>
<accession>A0A6B0UVG7</accession>
<proteinExistence type="predicted"/>
<dbReference type="AlphaFoldDB" id="A0A6B0UVG7"/>
<reference evidence="1" key="1">
    <citation type="submission" date="2019-12" db="EMBL/GenBank/DDBJ databases">
        <title>An insight into the sialome of adult female Ixodes ricinus ticks feeding for 6 days.</title>
        <authorList>
            <person name="Perner J."/>
            <person name="Ribeiro J.M.C."/>
        </authorList>
    </citation>
    <scope>NUCLEOTIDE SEQUENCE</scope>
    <source>
        <strain evidence="1">Semi-engorged</strain>
        <tissue evidence="1">Salivary glands</tissue>
    </source>
</reference>
<organism evidence="1">
    <name type="scientific">Ixodes ricinus</name>
    <name type="common">Common tick</name>
    <name type="synonym">Acarus ricinus</name>
    <dbReference type="NCBI Taxonomy" id="34613"/>
    <lineage>
        <taxon>Eukaryota</taxon>
        <taxon>Metazoa</taxon>
        <taxon>Ecdysozoa</taxon>
        <taxon>Arthropoda</taxon>
        <taxon>Chelicerata</taxon>
        <taxon>Arachnida</taxon>
        <taxon>Acari</taxon>
        <taxon>Parasitiformes</taxon>
        <taxon>Ixodida</taxon>
        <taxon>Ixodoidea</taxon>
        <taxon>Ixodidae</taxon>
        <taxon>Ixodinae</taxon>
        <taxon>Ixodes</taxon>
    </lineage>
</organism>
<sequence>MRLQLQFVATLFIADGLHNVTAQHQVHLFGDLQQLLDLGGVRLERVLGEFLPDLDLGGPYRVRVTLKYSADGPVQRLVRVQHQRSRGASGAHFARFLQRKLRRKVALWTPAAGQALATQQNVCFCTKLREELADCLCQSMLLTFHDTAGYVG</sequence>
<evidence type="ECO:0000313" key="1">
    <source>
        <dbReference type="EMBL" id="MXU93817.1"/>
    </source>
</evidence>
<name>A0A6B0UVG7_IXORI</name>